<dbReference type="EMBL" id="WMIG01000019">
    <property type="protein sequence ID" value="MTH61710.1"/>
    <property type="molecule type" value="Genomic_DNA"/>
</dbReference>
<gene>
    <name evidence="1" type="ORF">GL300_21095</name>
</gene>
<dbReference type="RefSeq" id="WP_155041668.1">
    <property type="nucleotide sequence ID" value="NZ_WMIG01000019.1"/>
</dbReference>
<comment type="caution">
    <text evidence="1">The sequence shown here is derived from an EMBL/GenBank/DDBJ whole genome shotgun (WGS) entry which is preliminary data.</text>
</comment>
<keyword evidence="2" id="KW-1185">Reference proteome</keyword>
<name>A0A844HP88_9RHOB</name>
<protein>
    <submittedName>
        <fullName evidence="1">Uncharacterized protein</fullName>
    </submittedName>
</protein>
<organism evidence="1 2">
    <name type="scientific">Paracoccus litorisediminis</name>
    <dbReference type="NCBI Taxonomy" id="2006130"/>
    <lineage>
        <taxon>Bacteria</taxon>
        <taxon>Pseudomonadati</taxon>
        <taxon>Pseudomonadota</taxon>
        <taxon>Alphaproteobacteria</taxon>
        <taxon>Rhodobacterales</taxon>
        <taxon>Paracoccaceae</taxon>
        <taxon>Paracoccus</taxon>
    </lineage>
</organism>
<dbReference type="OrthoDB" id="8238457at2"/>
<evidence type="ECO:0000313" key="2">
    <source>
        <dbReference type="Proteomes" id="UP000449846"/>
    </source>
</evidence>
<dbReference type="Pfam" id="PF20132">
    <property type="entry name" value="DUF6522"/>
    <property type="match status" value="1"/>
</dbReference>
<sequence length="97" mass="10619">MDRNQIVMEGGNFVVPADLLGVALGVEPASVPEMMRNGQITSRCETGKDKDAGTYRLTFYHARNALRLIVNEKGEVLKRSRFATPGRNPTPEKGSGE</sequence>
<reference evidence="1 2" key="1">
    <citation type="submission" date="2019-11" db="EMBL/GenBank/DDBJ databases">
        <authorList>
            <person name="Dong K."/>
        </authorList>
    </citation>
    <scope>NUCLEOTIDE SEQUENCE [LARGE SCALE GENOMIC DNA]</scope>
    <source>
        <strain evidence="1 2">NBRC 112902</strain>
    </source>
</reference>
<dbReference type="AlphaFoldDB" id="A0A844HP88"/>
<proteinExistence type="predicted"/>
<evidence type="ECO:0000313" key="1">
    <source>
        <dbReference type="EMBL" id="MTH61710.1"/>
    </source>
</evidence>
<dbReference type="InterPro" id="IPR045389">
    <property type="entry name" value="DUF6522"/>
</dbReference>
<dbReference type="Proteomes" id="UP000449846">
    <property type="component" value="Unassembled WGS sequence"/>
</dbReference>
<accession>A0A844HP88</accession>